<sequence>MNHKVTDPTCPAKIDQIKIHDSAFDKNISLDGARQIYFAKREQSHLNPLASNSTSARSFSQAIMPFQSPLQSRLPHSDALNMLINFANTISEAVKNLNLNPPRKPRVTIQEPVTLGTSARHSDYSSPINSLTDFD</sequence>
<dbReference type="Proteomes" id="UP001239111">
    <property type="component" value="Chromosome 3"/>
</dbReference>
<gene>
    <name evidence="1" type="ORF">QAD02_002913</name>
</gene>
<name>A0ACC2NKM6_9HYME</name>
<comment type="caution">
    <text evidence="1">The sequence shown here is derived from an EMBL/GenBank/DDBJ whole genome shotgun (WGS) entry which is preliminary data.</text>
</comment>
<reference evidence="1" key="1">
    <citation type="submission" date="2023-04" db="EMBL/GenBank/DDBJ databases">
        <title>A chromosome-level genome assembly of the parasitoid wasp Eretmocerus hayati.</title>
        <authorList>
            <person name="Zhong Y."/>
            <person name="Liu S."/>
            <person name="Liu Y."/>
        </authorList>
    </citation>
    <scope>NUCLEOTIDE SEQUENCE</scope>
    <source>
        <strain evidence="1">ZJU_SS_LIU_2023</strain>
    </source>
</reference>
<accession>A0ACC2NKM6</accession>
<evidence type="ECO:0000313" key="1">
    <source>
        <dbReference type="EMBL" id="KAJ8671654.1"/>
    </source>
</evidence>
<evidence type="ECO:0000313" key="2">
    <source>
        <dbReference type="Proteomes" id="UP001239111"/>
    </source>
</evidence>
<proteinExistence type="predicted"/>
<dbReference type="EMBL" id="CM056743">
    <property type="protein sequence ID" value="KAJ8671654.1"/>
    <property type="molecule type" value="Genomic_DNA"/>
</dbReference>
<organism evidence="1 2">
    <name type="scientific">Eretmocerus hayati</name>
    <dbReference type="NCBI Taxonomy" id="131215"/>
    <lineage>
        <taxon>Eukaryota</taxon>
        <taxon>Metazoa</taxon>
        <taxon>Ecdysozoa</taxon>
        <taxon>Arthropoda</taxon>
        <taxon>Hexapoda</taxon>
        <taxon>Insecta</taxon>
        <taxon>Pterygota</taxon>
        <taxon>Neoptera</taxon>
        <taxon>Endopterygota</taxon>
        <taxon>Hymenoptera</taxon>
        <taxon>Apocrita</taxon>
        <taxon>Proctotrupomorpha</taxon>
        <taxon>Chalcidoidea</taxon>
        <taxon>Aphelinidae</taxon>
        <taxon>Aphelininae</taxon>
        <taxon>Eretmocerus</taxon>
    </lineage>
</organism>
<protein>
    <submittedName>
        <fullName evidence="1">Uncharacterized protein</fullName>
    </submittedName>
</protein>
<keyword evidence="2" id="KW-1185">Reference proteome</keyword>